<dbReference type="AlphaFoldDB" id="A0A941HWT7"/>
<dbReference type="InterPro" id="IPR029032">
    <property type="entry name" value="AhpD-like"/>
</dbReference>
<gene>
    <name evidence="2" type="ORF">JKL49_12345</name>
</gene>
<evidence type="ECO:0000259" key="1">
    <source>
        <dbReference type="Pfam" id="PF02627"/>
    </source>
</evidence>
<comment type="caution">
    <text evidence="2">The sequence shown here is derived from an EMBL/GenBank/DDBJ whole genome shotgun (WGS) entry which is preliminary data.</text>
</comment>
<name>A0A941HWT7_9CAUL</name>
<evidence type="ECO:0000313" key="3">
    <source>
        <dbReference type="Proteomes" id="UP000622580"/>
    </source>
</evidence>
<dbReference type="PANTHER" id="PTHR34846:SF5">
    <property type="entry name" value="CARBOXYMUCONOLACTONE DECARBOXYLASE-LIKE DOMAIN-CONTAINING PROTEIN"/>
    <property type="match status" value="1"/>
</dbReference>
<dbReference type="PANTHER" id="PTHR34846">
    <property type="entry name" value="4-CARBOXYMUCONOLACTONE DECARBOXYLASE FAMILY PROTEIN (AFU_ORTHOLOGUE AFUA_6G11590)"/>
    <property type="match status" value="1"/>
</dbReference>
<dbReference type="RefSeq" id="WP_215340901.1">
    <property type="nucleotide sequence ID" value="NZ_JAGSGD010000001.1"/>
</dbReference>
<organism evidence="2 3">
    <name type="scientific">Phenylobacterium glaciei</name>
    <dbReference type="NCBI Taxonomy" id="2803784"/>
    <lineage>
        <taxon>Bacteria</taxon>
        <taxon>Pseudomonadati</taxon>
        <taxon>Pseudomonadota</taxon>
        <taxon>Alphaproteobacteria</taxon>
        <taxon>Caulobacterales</taxon>
        <taxon>Caulobacteraceae</taxon>
        <taxon>Phenylobacterium</taxon>
    </lineage>
</organism>
<proteinExistence type="predicted"/>
<dbReference type="EMBL" id="JAGSGD010000001">
    <property type="protein sequence ID" value="MBR7620178.1"/>
    <property type="molecule type" value="Genomic_DNA"/>
</dbReference>
<dbReference type="Gene3D" id="1.20.1290.10">
    <property type="entry name" value="AhpD-like"/>
    <property type="match status" value="1"/>
</dbReference>
<protein>
    <submittedName>
        <fullName evidence="2">Carboxymuconolactone decarboxylase family protein</fullName>
    </submittedName>
</protein>
<dbReference type="SUPFAM" id="SSF69118">
    <property type="entry name" value="AhpD-like"/>
    <property type="match status" value="1"/>
</dbReference>
<accession>A0A941HWT7</accession>
<dbReference type="GO" id="GO:0051920">
    <property type="term" value="F:peroxiredoxin activity"/>
    <property type="evidence" value="ECO:0007669"/>
    <property type="project" value="InterPro"/>
</dbReference>
<dbReference type="Pfam" id="PF02627">
    <property type="entry name" value="CMD"/>
    <property type="match status" value="1"/>
</dbReference>
<keyword evidence="3" id="KW-1185">Reference proteome</keyword>
<reference evidence="2" key="1">
    <citation type="submission" date="2021-04" db="EMBL/GenBank/DDBJ databases">
        <title>Draft genome assembly of strain Phenylobacterium sp. 20VBR1 using MiniION and Illumina platforms.</title>
        <authorList>
            <person name="Thomas F.A."/>
            <person name="Krishnan K.P."/>
            <person name="Sinha R.K."/>
        </authorList>
    </citation>
    <scope>NUCLEOTIDE SEQUENCE</scope>
    <source>
        <strain evidence="2">20VBR1</strain>
    </source>
</reference>
<dbReference type="InterPro" id="IPR003779">
    <property type="entry name" value="CMD-like"/>
</dbReference>
<evidence type="ECO:0000313" key="2">
    <source>
        <dbReference type="EMBL" id="MBR7620178.1"/>
    </source>
</evidence>
<feature type="domain" description="Carboxymuconolactone decarboxylase-like" evidence="1">
    <location>
        <begin position="44"/>
        <end position="125"/>
    </location>
</feature>
<dbReference type="Proteomes" id="UP000622580">
    <property type="component" value="Unassembled WGS sequence"/>
</dbReference>
<sequence length="189" mass="20902">MRLTQPRIAPVDLGKLDEAQTEVLAPMLAQGRVLNIFRTMVNAPKAAKGFLAWGNYVLSRRNDLPGREREIVVLRIGYLCKAGYEWTQHVPIGKREGLTAEECEAIKGGAEAPGWSAADQALLEASDELHHDQFITNATWANLKAHFSDKQCMDVVFTAGQYTQVSMILNSFGVQLDEGQTLDPDLKGF</sequence>